<evidence type="ECO:0000313" key="2">
    <source>
        <dbReference type="EMBL" id="KAF2566664.1"/>
    </source>
</evidence>
<dbReference type="AlphaFoldDB" id="A0A8S9IAC8"/>
<sequence>MSGKFKTRQVFKILMALIIFEQAGPGATNVTKRTLAQCGPFLVDSQVFQCRDGPEWEEREERETRSTLGPAYGWRVSVRAVAGALSLSPKLFLLSSSPPSCQRPPCPSSGTATISNGDSALRFRRRRFYAGGGGLLRSVVAVFSFREGESSSAPPSPAFSYGEWRLAKLCIAA</sequence>
<evidence type="ECO:0000313" key="3">
    <source>
        <dbReference type="Proteomes" id="UP000712281"/>
    </source>
</evidence>
<dbReference type="EMBL" id="QGKW02001911">
    <property type="protein sequence ID" value="KAF2566664.1"/>
    <property type="molecule type" value="Genomic_DNA"/>
</dbReference>
<evidence type="ECO:0000256" key="1">
    <source>
        <dbReference type="SAM" id="SignalP"/>
    </source>
</evidence>
<reference evidence="2" key="1">
    <citation type="submission" date="2019-12" db="EMBL/GenBank/DDBJ databases">
        <title>Genome sequencing and annotation of Brassica cretica.</title>
        <authorList>
            <person name="Studholme D.J."/>
            <person name="Sarris P.F."/>
        </authorList>
    </citation>
    <scope>NUCLEOTIDE SEQUENCE</scope>
    <source>
        <strain evidence="2">PFS-001/15</strain>
        <tissue evidence="2">Leaf</tissue>
    </source>
</reference>
<dbReference type="Proteomes" id="UP000712281">
    <property type="component" value="Unassembled WGS sequence"/>
</dbReference>
<feature type="chain" id="PRO_5035914486" evidence="1">
    <location>
        <begin position="26"/>
        <end position="173"/>
    </location>
</feature>
<comment type="caution">
    <text evidence="2">The sequence shown here is derived from an EMBL/GenBank/DDBJ whole genome shotgun (WGS) entry which is preliminary data.</text>
</comment>
<name>A0A8S9IAC8_BRACR</name>
<keyword evidence="1" id="KW-0732">Signal</keyword>
<gene>
    <name evidence="2" type="ORF">F2Q68_00025869</name>
</gene>
<organism evidence="2 3">
    <name type="scientific">Brassica cretica</name>
    <name type="common">Mustard</name>
    <dbReference type="NCBI Taxonomy" id="69181"/>
    <lineage>
        <taxon>Eukaryota</taxon>
        <taxon>Viridiplantae</taxon>
        <taxon>Streptophyta</taxon>
        <taxon>Embryophyta</taxon>
        <taxon>Tracheophyta</taxon>
        <taxon>Spermatophyta</taxon>
        <taxon>Magnoliopsida</taxon>
        <taxon>eudicotyledons</taxon>
        <taxon>Gunneridae</taxon>
        <taxon>Pentapetalae</taxon>
        <taxon>rosids</taxon>
        <taxon>malvids</taxon>
        <taxon>Brassicales</taxon>
        <taxon>Brassicaceae</taxon>
        <taxon>Brassiceae</taxon>
        <taxon>Brassica</taxon>
    </lineage>
</organism>
<protein>
    <submittedName>
        <fullName evidence="2">Uncharacterized protein</fullName>
    </submittedName>
</protein>
<feature type="signal peptide" evidence="1">
    <location>
        <begin position="1"/>
        <end position="25"/>
    </location>
</feature>
<accession>A0A8S9IAC8</accession>
<proteinExistence type="predicted"/>